<dbReference type="Proteomes" id="UP001445335">
    <property type="component" value="Unassembled WGS sequence"/>
</dbReference>
<evidence type="ECO:0000256" key="1">
    <source>
        <dbReference type="ARBA" id="ARBA00004167"/>
    </source>
</evidence>
<evidence type="ECO:0000256" key="3">
    <source>
        <dbReference type="ARBA" id="ARBA00022614"/>
    </source>
</evidence>
<dbReference type="SUPFAM" id="SSF52058">
    <property type="entry name" value="L domain-like"/>
    <property type="match status" value="1"/>
</dbReference>
<feature type="transmembrane region" description="Helical" evidence="7">
    <location>
        <begin position="662"/>
        <end position="685"/>
    </location>
</feature>
<protein>
    <submittedName>
        <fullName evidence="9">Uncharacterized protein</fullName>
    </submittedName>
</protein>
<evidence type="ECO:0000256" key="2">
    <source>
        <dbReference type="ARBA" id="ARBA00004430"/>
    </source>
</evidence>
<keyword evidence="8" id="KW-0732">Signal</keyword>
<evidence type="ECO:0000256" key="5">
    <source>
        <dbReference type="ARBA" id="ARBA00023136"/>
    </source>
</evidence>
<evidence type="ECO:0000256" key="8">
    <source>
        <dbReference type="SAM" id="SignalP"/>
    </source>
</evidence>
<organism evidence="9 10">
    <name type="scientific">Elliptochloris bilobata</name>
    <dbReference type="NCBI Taxonomy" id="381761"/>
    <lineage>
        <taxon>Eukaryota</taxon>
        <taxon>Viridiplantae</taxon>
        <taxon>Chlorophyta</taxon>
        <taxon>core chlorophytes</taxon>
        <taxon>Trebouxiophyceae</taxon>
        <taxon>Trebouxiophyceae incertae sedis</taxon>
        <taxon>Elliptochloris clade</taxon>
        <taxon>Elliptochloris</taxon>
    </lineage>
</organism>
<keyword evidence="5 7" id="KW-0472">Membrane</keyword>
<dbReference type="Pfam" id="PF13855">
    <property type="entry name" value="LRR_8"/>
    <property type="match status" value="1"/>
</dbReference>
<evidence type="ECO:0000256" key="4">
    <source>
        <dbReference type="ARBA" id="ARBA00022737"/>
    </source>
</evidence>
<keyword evidence="7" id="KW-0812">Transmembrane</keyword>
<feature type="signal peptide" evidence="8">
    <location>
        <begin position="1"/>
        <end position="29"/>
    </location>
</feature>
<dbReference type="EMBL" id="JALJOU010000017">
    <property type="protein sequence ID" value="KAK9839237.1"/>
    <property type="molecule type" value="Genomic_DNA"/>
</dbReference>
<keyword evidence="3" id="KW-0433">Leucine-rich repeat</keyword>
<dbReference type="GO" id="GO:0016020">
    <property type="term" value="C:membrane"/>
    <property type="evidence" value="ECO:0007669"/>
    <property type="project" value="UniProtKB-SubCell"/>
</dbReference>
<name>A0AAW1S0W8_9CHLO</name>
<gene>
    <name evidence="9" type="ORF">WJX81_003310</name>
</gene>
<dbReference type="FunFam" id="3.80.10.10:FF:000095">
    <property type="entry name" value="LRR receptor-like serine/threonine-protein kinase GSO1"/>
    <property type="match status" value="1"/>
</dbReference>
<evidence type="ECO:0000313" key="10">
    <source>
        <dbReference type="Proteomes" id="UP001445335"/>
    </source>
</evidence>
<accession>A0AAW1S0W8</accession>
<dbReference type="GO" id="GO:0005930">
    <property type="term" value="C:axoneme"/>
    <property type="evidence" value="ECO:0007669"/>
    <property type="project" value="UniProtKB-SubCell"/>
</dbReference>
<feature type="region of interest" description="Disordered" evidence="6">
    <location>
        <begin position="702"/>
        <end position="725"/>
    </location>
</feature>
<dbReference type="InterPro" id="IPR001611">
    <property type="entry name" value="Leu-rich_rpt"/>
</dbReference>
<comment type="caution">
    <text evidence="9">The sequence shown here is derived from an EMBL/GenBank/DDBJ whole genome shotgun (WGS) entry which is preliminary data.</text>
</comment>
<feature type="chain" id="PRO_5043878471" evidence="8">
    <location>
        <begin position="30"/>
        <end position="775"/>
    </location>
</feature>
<keyword evidence="4" id="KW-0677">Repeat</keyword>
<dbReference type="InterPro" id="IPR032675">
    <property type="entry name" value="LRR_dom_sf"/>
</dbReference>
<evidence type="ECO:0000256" key="6">
    <source>
        <dbReference type="SAM" id="MobiDB-lite"/>
    </source>
</evidence>
<proteinExistence type="predicted"/>
<evidence type="ECO:0000256" key="7">
    <source>
        <dbReference type="SAM" id="Phobius"/>
    </source>
</evidence>
<dbReference type="PANTHER" id="PTHR46662">
    <property type="entry name" value="DI-GLUCOSE BINDING PROTEIN WITH LEUCINE-RICH REPEAT DOMAIN-CONTAINING PROTEIN"/>
    <property type="match status" value="1"/>
</dbReference>
<feature type="compositionally biased region" description="Polar residues" evidence="6">
    <location>
        <begin position="706"/>
        <end position="715"/>
    </location>
</feature>
<keyword evidence="7" id="KW-1133">Transmembrane helix</keyword>
<evidence type="ECO:0000313" key="9">
    <source>
        <dbReference type="EMBL" id="KAK9839237.1"/>
    </source>
</evidence>
<comment type="subcellular location">
    <subcellularLocation>
        <location evidence="2">Cytoplasm</location>
        <location evidence="2">Cytoskeleton</location>
        <location evidence="2">Cilium axoneme</location>
    </subcellularLocation>
    <subcellularLocation>
        <location evidence="1">Membrane</location>
        <topology evidence="1">Single-pass membrane protein</topology>
    </subcellularLocation>
</comment>
<sequence length="775" mass="81241">MKARKAVLGRWGVFLALAAVLSTPLPGRADTDVLSCTENTSAGTAWSCENFGTVAAKANVTYQLAVQPSDAQYQRFDVNITLTSLSGDADLLVHWPGNAPPGPLVSNYNVGQDIVFVNRAELQAGEFTVAVVGFAASSQFRLNVELVLPVRQLRPVAQITMGQIVAECCSVDEAACSGLLATHPDLGVNPDTSFNFCNLHGNVCTRDGYLLELAMPGVDFACVFPSAQLSVLKRLRRLDLSGSRLIGNISGIATTLASLPELQYVNLGYNMLDGQLDHACNLTSTRRLAQLNLMNNALSGSIPACIASLPQLVELHLDFNQLTGSLPAPVANSPLVYLTAAFQMGLLQGLSGALPAALGALPSLTYVDLGGNMLSGRLPEQLPSSLQSVRLSGNFLTGTIPASYGNLHSLKSLEMGKNALSGSIPDGVAALPALKLLDLSDNFLSGPLPSDWSKATQVSFMLLENNAFSGLLPSSIATMNNLVVCNLDNNVLTGTLDDFAFYTIANREDLHSRLRYFDIGNNSFVGDLNNAEGMKRLGLFSDVPDAVTSGKLLPSGSTSAALSRQSVVRTFDLEDNGFTGEFPLWLVEVLATSAVPVLAELNGNILTCPANGFPIAALPPPGRLDNLTCYAASTALAVNSNTPRVSVMSLVYVPSRRLSGGAIAAIVFAALLGAALLAGGAYWLLQRRRAASASAAGFGQFRDSAPQASGPSRTAASFPGASGGSKARLATQMHADARAYERDNHEVELGSGGQGYGGAPGFKVSLKGGSHLQLP</sequence>
<dbReference type="PANTHER" id="PTHR46662:SF104">
    <property type="entry name" value="GPI-ANCHORED ADHESIN-LIKE PROTEIN PGA55-RELATED"/>
    <property type="match status" value="1"/>
</dbReference>
<dbReference type="Gene3D" id="3.80.10.10">
    <property type="entry name" value="Ribonuclease Inhibitor"/>
    <property type="match status" value="2"/>
</dbReference>
<dbReference type="AlphaFoldDB" id="A0AAW1S0W8"/>
<reference evidence="9 10" key="1">
    <citation type="journal article" date="2024" name="Nat. Commun.">
        <title>Phylogenomics reveals the evolutionary origins of lichenization in chlorophyte algae.</title>
        <authorList>
            <person name="Puginier C."/>
            <person name="Libourel C."/>
            <person name="Otte J."/>
            <person name="Skaloud P."/>
            <person name="Haon M."/>
            <person name="Grisel S."/>
            <person name="Petersen M."/>
            <person name="Berrin J.G."/>
            <person name="Delaux P.M."/>
            <person name="Dal Grande F."/>
            <person name="Keller J."/>
        </authorList>
    </citation>
    <scope>NUCLEOTIDE SEQUENCE [LARGE SCALE GENOMIC DNA]</scope>
    <source>
        <strain evidence="9 10">SAG 245.80</strain>
    </source>
</reference>
<keyword evidence="10" id="KW-1185">Reference proteome</keyword>